<protein>
    <submittedName>
        <fullName evidence="2">Uncharacterized protein</fullName>
    </submittedName>
</protein>
<evidence type="ECO:0000256" key="1">
    <source>
        <dbReference type="SAM" id="MobiDB-lite"/>
    </source>
</evidence>
<name>A0A9N9XGJ9_DIABA</name>
<dbReference type="Proteomes" id="UP001153709">
    <property type="component" value="Chromosome 7"/>
</dbReference>
<dbReference type="OrthoDB" id="6772379at2759"/>
<sequence>MFEEEMLDSEFEDDGDINTQQETFSDQENDDSNDSNCLEQILTTPWAFDFDDRPVTEWTACNHFRPIRLFLKDIGYVPDVAEDDDVFEVKSSDQFHQKVTDNFVFKSPLPPKPVPQKQKEIIVTPPKPEDDTISLYASTLSGFSDDEDGDAPPSHFSRTTFLEREKRPTASLQINSDLFEKPRDTLNFEPARYNVVNDPYSYENREENLLKRSRNLELRQENLPNSSRNLESRQENLPNNSRNLKLRQENLPNSSRNLRQENLPNSSRNMEMRQENLPTNTSRNLRQENLPNSSRNLELRQENLLNGARNLELRQEKMPESTKVLSSNFTFSEVPKVFYGLCFDIFFNGLCRKKNCNKSHRLLCKLFITKCQKLEPEKVVEAYEFSKKYPLLFEGAYKCFIDLFVALKLEEQLINCIFDIITMQYKLDFPKAIRHVIAALQNFTITAETFDKIARGVDFKQYPVLVEALIDALSAQPNVSQSWRMLRKLIHISNYISPESATRLLMRFGSELPLDLIIWRNIYEEIIENKLTDLSKVSTQLITIIKRSLNPEKCIKDNNIKISVNSGDNACNGIESDNSRNLIRSRSDESVNESYMPYTKRPTKRSRSNEMIDTDNQVEIIDRYAPSTSIATSRPNAIYKAKSSTYSTESRQKSFIDQIQAETICVFPISHIVGEFQFKNPLSLTSSKSLHDLLPASVAQRPLDHINLYKCIKFLNAEEFLEYLKQDAILSTIEVFLMQCIMEFERDYSSFLKMIEQIKIVQPSYNKNRILKGVLEVIAFNLIILSDKRNEHDTAKKLIETFLDWDSMLTSKILVEDHGYMSHMGKYIQLASVLEKCNAFFLCFSVLSSLGLKLMQSPKKWPVKNDPEIDLLNRNALLNKFLNRAMKYAKPELCGLYKHMFSTDVYRFDAPSSFNSMLNNIFKQKDWSFLGHFSLSIEVFYEKMDLDKLRAFIVIMAQRSTSISQRLKYFDCGCKRDIYPRITGQESVIKIEVNMPESEIQLFLEQYFYNMRLSRSKFSTGLTIDISLPLVSKGELSYLDLIGSTTWSFPDTNFTVRNLLIDYFRFEETQLTSPNNNTIRISSQSLMSWAGGH</sequence>
<dbReference type="EMBL" id="OU898282">
    <property type="protein sequence ID" value="CAG9838577.1"/>
    <property type="molecule type" value="Genomic_DNA"/>
</dbReference>
<organism evidence="2 3">
    <name type="scientific">Diabrotica balteata</name>
    <name type="common">Banded cucumber beetle</name>
    <dbReference type="NCBI Taxonomy" id="107213"/>
    <lineage>
        <taxon>Eukaryota</taxon>
        <taxon>Metazoa</taxon>
        <taxon>Ecdysozoa</taxon>
        <taxon>Arthropoda</taxon>
        <taxon>Hexapoda</taxon>
        <taxon>Insecta</taxon>
        <taxon>Pterygota</taxon>
        <taxon>Neoptera</taxon>
        <taxon>Endopterygota</taxon>
        <taxon>Coleoptera</taxon>
        <taxon>Polyphaga</taxon>
        <taxon>Cucujiformia</taxon>
        <taxon>Chrysomeloidea</taxon>
        <taxon>Chrysomelidae</taxon>
        <taxon>Galerucinae</taxon>
        <taxon>Diabroticina</taxon>
        <taxon>Diabroticites</taxon>
        <taxon>Diabrotica</taxon>
    </lineage>
</organism>
<dbReference type="AlphaFoldDB" id="A0A9N9XGJ9"/>
<reference evidence="2" key="1">
    <citation type="submission" date="2022-01" db="EMBL/GenBank/DDBJ databases">
        <authorList>
            <person name="King R."/>
        </authorList>
    </citation>
    <scope>NUCLEOTIDE SEQUENCE</scope>
</reference>
<feature type="compositionally biased region" description="Polar residues" evidence="1">
    <location>
        <begin position="250"/>
        <end position="269"/>
    </location>
</feature>
<evidence type="ECO:0000313" key="3">
    <source>
        <dbReference type="Proteomes" id="UP001153709"/>
    </source>
</evidence>
<feature type="compositionally biased region" description="Polar residues" evidence="1">
    <location>
        <begin position="276"/>
        <end position="293"/>
    </location>
</feature>
<gene>
    <name evidence="2" type="ORF">DIABBA_LOCUS11446</name>
</gene>
<feature type="region of interest" description="Disordered" evidence="1">
    <location>
        <begin position="216"/>
        <end position="293"/>
    </location>
</feature>
<feature type="region of interest" description="Disordered" evidence="1">
    <location>
        <begin position="141"/>
        <end position="160"/>
    </location>
</feature>
<feature type="region of interest" description="Disordered" evidence="1">
    <location>
        <begin position="1"/>
        <end position="36"/>
    </location>
</feature>
<feature type="compositionally biased region" description="Polar residues" evidence="1">
    <location>
        <begin position="222"/>
        <end position="243"/>
    </location>
</feature>
<accession>A0A9N9XGJ9</accession>
<feature type="compositionally biased region" description="Acidic residues" evidence="1">
    <location>
        <begin position="1"/>
        <end position="16"/>
    </location>
</feature>
<proteinExistence type="predicted"/>
<evidence type="ECO:0000313" key="2">
    <source>
        <dbReference type="EMBL" id="CAG9838577.1"/>
    </source>
</evidence>
<keyword evidence="3" id="KW-1185">Reference proteome</keyword>